<dbReference type="PANTHER" id="PTHR33683:SF46">
    <property type="entry name" value="SUSHI DOMAIN-CONTAINING PROTEIN"/>
    <property type="match status" value="1"/>
</dbReference>
<accession>A0ABD3NIY9</accession>
<feature type="domain" description="Peptidase M11 gametolysin" evidence="3">
    <location>
        <begin position="207"/>
        <end position="400"/>
    </location>
</feature>
<dbReference type="PANTHER" id="PTHR33683">
    <property type="entry name" value="1, PUTATIVE-RELATED"/>
    <property type="match status" value="1"/>
</dbReference>
<feature type="signal peptide" evidence="2">
    <location>
        <begin position="1"/>
        <end position="22"/>
    </location>
</feature>
<evidence type="ECO:0000313" key="4">
    <source>
        <dbReference type="EMBL" id="KAL3773085.1"/>
    </source>
</evidence>
<proteinExistence type="predicted"/>
<evidence type="ECO:0000256" key="1">
    <source>
        <dbReference type="SAM" id="MobiDB-lite"/>
    </source>
</evidence>
<dbReference type="AlphaFoldDB" id="A0ABD3NIY9"/>
<comment type="caution">
    <text evidence="4">The sequence shown here is derived from an EMBL/GenBank/DDBJ whole genome shotgun (WGS) entry which is preliminary data.</text>
</comment>
<dbReference type="InterPro" id="IPR008752">
    <property type="entry name" value="Peptidase_M11"/>
</dbReference>
<evidence type="ECO:0000313" key="5">
    <source>
        <dbReference type="Proteomes" id="UP001530400"/>
    </source>
</evidence>
<evidence type="ECO:0000259" key="3">
    <source>
        <dbReference type="Pfam" id="PF05548"/>
    </source>
</evidence>
<dbReference type="SUPFAM" id="SSF55486">
    <property type="entry name" value="Metalloproteases ('zincins'), catalytic domain"/>
    <property type="match status" value="1"/>
</dbReference>
<feature type="region of interest" description="Disordered" evidence="1">
    <location>
        <begin position="541"/>
        <end position="562"/>
    </location>
</feature>
<keyword evidence="5" id="KW-1185">Reference proteome</keyword>
<sequence>MYRQLRLLLTLLASSGVHFVHASDAEMNQNVSRADMYHKRRRPHSVSYILDPDEESTNTPSNNIQCKSIIAIGKTTLWTDQVDAARSTDRFHHSGEEFVCERYNESDVPIQGTHQQIQELRDLLNNGTLVSAESTIEVYQQETTRLVTYNTSEQDPRNHVTLPPGNIILKQPQQQRGRSKFVYEGEKPVLAIRVIDKDGLAVEDDAKTISDKIFGSYGDTSTMTSQFAACSFNKLKITSQGSRNIQKVLSAPGVLEVNIGISITDIDQGSMRNAVYQAAGEKLGVALPGPFQHVMFILEGCYKDCGYVICLMVNNLTFFDVMLTFNVILIFIAYVNSWLSVYQGPFYKFPGVQMHELGHNMNLGHSGGIDKETYTDHTCLMGNPLYSDTVAKMCYNQAKNFQLAQAGAWFSKSHIATFDSGRKGGTHWTGRLFGAAEYDINTAGNPIAVKLVTGSSRDLFIGFNRATGPNADNQQASDAVTITEAGNGAGYSQSYIKALLGSGHDMTLPNWRGSGQSLTVTVNEINSSVRPGYADITITFGSQSKDPTRNPTLQPSKQPALTLPTYSPTFLPTISDEEGSLQTGNTGTLDKAVKGLMFKVKAKKDITILSFDLYSRRNGKSEVTIYTKLGDYQVNTRQSGWNIVYKDTIQLSRVGTTMEGLAVEVAAGSTQSFFVYINTGMRITTTASPLQPYSQDDAMIIYSGTLFRREFYNTVGYGQFAGAIKYDME</sequence>
<feature type="chain" id="PRO_5044862254" description="Peptidase M11 gametolysin domain-containing protein" evidence="2">
    <location>
        <begin position="23"/>
        <end position="729"/>
    </location>
</feature>
<name>A0ABD3NIY9_9STRA</name>
<evidence type="ECO:0000256" key="2">
    <source>
        <dbReference type="SAM" id="SignalP"/>
    </source>
</evidence>
<reference evidence="4 5" key="1">
    <citation type="submission" date="2024-10" db="EMBL/GenBank/DDBJ databases">
        <title>Updated reference genomes for cyclostephanoid diatoms.</title>
        <authorList>
            <person name="Roberts W.R."/>
            <person name="Alverson A.J."/>
        </authorList>
    </citation>
    <scope>NUCLEOTIDE SEQUENCE [LARGE SCALE GENOMIC DNA]</scope>
    <source>
        <strain evidence="4 5">AJA010-31</strain>
    </source>
</reference>
<keyword evidence="2" id="KW-0732">Signal</keyword>
<dbReference type="EMBL" id="JALLPJ020001248">
    <property type="protein sequence ID" value="KAL3773085.1"/>
    <property type="molecule type" value="Genomic_DNA"/>
</dbReference>
<dbReference type="Pfam" id="PF05548">
    <property type="entry name" value="Peptidase_M11"/>
    <property type="match status" value="1"/>
</dbReference>
<gene>
    <name evidence="4" type="ORF">ACHAWO_006957</name>
</gene>
<dbReference type="Proteomes" id="UP001530400">
    <property type="component" value="Unassembled WGS sequence"/>
</dbReference>
<protein>
    <recommendedName>
        <fullName evidence="3">Peptidase M11 gametolysin domain-containing protein</fullName>
    </recommendedName>
</protein>
<organism evidence="4 5">
    <name type="scientific">Cyclotella atomus</name>
    <dbReference type="NCBI Taxonomy" id="382360"/>
    <lineage>
        <taxon>Eukaryota</taxon>
        <taxon>Sar</taxon>
        <taxon>Stramenopiles</taxon>
        <taxon>Ochrophyta</taxon>
        <taxon>Bacillariophyta</taxon>
        <taxon>Coscinodiscophyceae</taxon>
        <taxon>Thalassiosirophycidae</taxon>
        <taxon>Stephanodiscales</taxon>
        <taxon>Stephanodiscaceae</taxon>
        <taxon>Cyclotella</taxon>
    </lineage>
</organism>